<dbReference type="HOGENOM" id="CLU_2299785_0_0_9"/>
<accession>K0IX39</accession>
<reference evidence="1 2" key="1">
    <citation type="submission" date="2011-01" db="EMBL/GenBank/DDBJ databases">
        <title>Whole genome sequence of Amphibacillus xylinus NBRC 15112.</title>
        <authorList>
            <person name="Nakazawa H."/>
            <person name="Katano Y."/>
            <person name="Nakamura S."/>
            <person name="Sasagawa M."/>
            <person name="Fukada J."/>
            <person name="Arai T."/>
            <person name="Sasakura N."/>
            <person name="Mochizuki D."/>
            <person name="Hosoyama A."/>
            <person name="Harada K."/>
            <person name="Horikawa H."/>
            <person name="Kato Y."/>
            <person name="Harada T."/>
            <person name="Sasaki K."/>
            <person name="Sekiguchi M."/>
            <person name="Hodoyama M."/>
            <person name="Nishiko R."/>
            <person name="Narita H."/>
            <person name="Hanamaki A."/>
            <person name="Hata C."/>
            <person name="Konno Y."/>
            <person name="Niimura Y."/>
            <person name="Yamazaki S."/>
            <person name="Fujita N."/>
        </authorList>
    </citation>
    <scope>NUCLEOTIDE SEQUENCE [LARGE SCALE GENOMIC DNA]</scope>
    <source>
        <strain evidence="2">ATCC 51415 / DSM 6626 / JCM 7361 / LMG 17667 / NBRC 15112 / Ep01</strain>
    </source>
</reference>
<dbReference type="EMBL" id="AP012050">
    <property type="protein sequence ID" value="BAM47010.1"/>
    <property type="molecule type" value="Genomic_DNA"/>
</dbReference>
<dbReference type="Proteomes" id="UP000006294">
    <property type="component" value="Chromosome"/>
</dbReference>
<keyword evidence="2" id="KW-1185">Reference proteome</keyword>
<dbReference type="KEGG" id="axl:AXY_08780"/>
<evidence type="ECO:0000313" key="1">
    <source>
        <dbReference type="EMBL" id="BAM47010.1"/>
    </source>
</evidence>
<dbReference type="STRING" id="698758.AXY_08780"/>
<sequence length="100" mass="11361">MSNQLMEVFGEGNVVGYYRVNHLVPTGTGYAEYISQVIEVRDNGLMTVYDDETDKRITSFIASRDRVEVTLLMAGEIPNPDWLDLIEHNRTLAERLNLLG</sequence>
<evidence type="ECO:0000313" key="2">
    <source>
        <dbReference type="Proteomes" id="UP000006294"/>
    </source>
</evidence>
<organism evidence="1 2">
    <name type="scientific">Amphibacillus xylanus (strain ATCC 51415 / DSM 6626 / JCM 7361 / LMG 17667 / NBRC 15112 / Ep01)</name>
    <dbReference type="NCBI Taxonomy" id="698758"/>
    <lineage>
        <taxon>Bacteria</taxon>
        <taxon>Bacillati</taxon>
        <taxon>Bacillota</taxon>
        <taxon>Bacilli</taxon>
        <taxon>Bacillales</taxon>
        <taxon>Bacillaceae</taxon>
        <taxon>Amphibacillus</taxon>
    </lineage>
</organism>
<name>K0IX39_AMPXN</name>
<protein>
    <submittedName>
        <fullName evidence="1">Uncharacterized protein</fullName>
    </submittedName>
</protein>
<gene>
    <name evidence="1" type="ordered locus">AXY_08780</name>
</gene>
<dbReference type="RefSeq" id="WP_015009615.1">
    <property type="nucleotide sequence ID" value="NC_018704.1"/>
</dbReference>
<dbReference type="AlphaFoldDB" id="K0IX39"/>
<proteinExistence type="predicted"/>